<dbReference type="SUPFAM" id="SSF47384">
    <property type="entry name" value="Homodimeric domain of signal transducing histidine kinase"/>
    <property type="match status" value="1"/>
</dbReference>
<dbReference type="Pfam" id="PF25323">
    <property type="entry name" value="6TM_PilS"/>
    <property type="match status" value="1"/>
</dbReference>
<proteinExistence type="predicted"/>
<keyword evidence="10" id="KW-0812">Transmembrane</keyword>
<dbReference type="CDD" id="cd00082">
    <property type="entry name" value="HisKA"/>
    <property type="match status" value="1"/>
</dbReference>
<evidence type="ECO:0000256" key="5">
    <source>
        <dbReference type="ARBA" id="ARBA00022553"/>
    </source>
</evidence>
<dbReference type="SMART" id="SM00387">
    <property type="entry name" value="HATPase_c"/>
    <property type="match status" value="1"/>
</dbReference>
<evidence type="ECO:0000256" key="4">
    <source>
        <dbReference type="ARBA" id="ARBA00022475"/>
    </source>
</evidence>
<sequence length="466" mass="50910">MSEADSKNTLFTGERRSNWVRLRTLVALRWIAIIGQIGSILVAYLVFGLRFELGGFAVAIGASVILNIVASFIYPENTRLSERGATLMLLFDIAQLSALLYFSGGLNNPFAILILAPVTISASALQPKSSFLTGGAAIALVSFLALHHVPLHTETGTIHTMPDIFLLGSWAGIVIGVVFMGVFSWKVASEINSMSEALLATQMALTREQKLTDLGGVIAAAAHELGTPLATIKLVSSELVDDLQGQAELCDDARLINEQADRCRDILHSMGQAGKDDLHMRTAPLQAVVEEAAQPHMNRGKTVKIEVLGAEDRTTQPFVYRRPEIIHGLRNLVQNAVDFCETTVWIDISWSHQDIRLRIIDDGAGFPASVIGRIGDPFMRRKRTERDQEKRPGYNGMGLGLFIAKTLLERTGAEITFANGSDRHDLHLHAGRRSGAIVELGWQRELISLAEGEENRALGENTPFAT</sequence>
<dbReference type="PRINTS" id="PR00344">
    <property type="entry name" value="BCTRLSENSOR"/>
</dbReference>
<feature type="transmembrane region" description="Helical" evidence="10">
    <location>
        <begin position="109"/>
        <end position="125"/>
    </location>
</feature>
<evidence type="ECO:0000313" key="12">
    <source>
        <dbReference type="EMBL" id="SFJ57821.1"/>
    </source>
</evidence>
<evidence type="ECO:0000256" key="9">
    <source>
        <dbReference type="ARBA" id="ARBA00022840"/>
    </source>
</evidence>
<dbReference type="InterPro" id="IPR050980">
    <property type="entry name" value="2C_sensor_his_kinase"/>
</dbReference>
<dbReference type="Gene3D" id="1.10.287.130">
    <property type="match status" value="1"/>
</dbReference>
<protein>
    <recommendedName>
        <fullName evidence="3">histidine kinase</fullName>
        <ecNumber evidence="3">2.7.13.3</ecNumber>
    </recommendedName>
</protein>
<dbReference type="InterPro" id="IPR036890">
    <property type="entry name" value="HATPase_C_sf"/>
</dbReference>
<reference evidence="13" key="1">
    <citation type="submission" date="2016-10" db="EMBL/GenBank/DDBJ databases">
        <authorList>
            <person name="Varghese N."/>
            <person name="Submissions S."/>
        </authorList>
    </citation>
    <scope>NUCLEOTIDE SEQUENCE [LARGE SCALE GENOMIC DNA]</scope>
    <source>
        <strain evidence="13">DSM 26471</strain>
    </source>
</reference>
<dbReference type="SMART" id="SM00388">
    <property type="entry name" value="HisKA"/>
    <property type="match status" value="1"/>
</dbReference>
<keyword evidence="9" id="KW-0067">ATP-binding</keyword>
<dbReference type="PANTHER" id="PTHR44936:SF10">
    <property type="entry name" value="SENSOR PROTEIN RSTB"/>
    <property type="match status" value="1"/>
</dbReference>
<dbReference type="InterPro" id="IPR036097">
    <property type="entry name" value="HisK_dim/P_sf"/>
</dbReference>
<feature type="transmembrane region" description="Helical" evidence="10">
    <location>
        <begin position="132"/>
        <end position="152"/>
    </location>
</feature>
<name>A0A1I3SJJ8_9RHOB</name>
<comment type="catalytic activity">
    <reaction evidence="1">
        <text>ATP + protein L-histidine = ADP + protein N-phospho-L-histidine.</text>
        <dbReference type="EC" id="2.7.13.3"/>
    </reaction>
</comment>
<dbReference type="InterPro" id="IPR003661">
    <property type="entry name" value="HisK_dim/P_dom"/>
</dbReference>
<dbReference type="InterPro" id="IPR003594">
    <property type="entry name" value="HATPase_dom"/>
</dbReference>
<keyword evidence="10" id="KW-0472">Membrane</keyword>
<dbReference type="NCBIfam" id="NF045988">
    <property type="entry name" value="HisKinRegBRhodob"/>
    <property type="match status" value="1"/>
</dbReference>
<keyword evidence="4" id="KW-1003">Cell membrane</keyword>
<dbReference type="SUPFAM" id="SSF55874">
    <property type="entry name" value="ATPase domain of HSP90 chaperone/DNA topoisomerase II/histidine kinase"/>
    <property type="match status" value="1"/>
</dbReference>
<evidence type="ECO:0000313" key="13">
    <source>
        <dbReference type="Proteomes" id="UP000199630"/>
    </source>
</evidence>
<dbReference type="InterPro" id="IPR005467">
    <property type="entry name" value="His_kinase_dom"/>
</dbReference>
<dbReference type="PROSITE" id="PS50109">
    <property type="entry name" value="HIS_KIN"/>
    <property type="match status" value="1"/>
</dbReference>
<evidence type="ECO:0000256" key="2">
    <source>
        <dbReference type="ARBA" id="ARBA00004651"/>
    </source>
</evidence>
<dbReference type="Gene3D" id="3.30.565.10">
    <property type="entry name" value="Histidine kinase-like ATPase, C-terminal domain"/>
    <property type="match status" value="1"/>
</dbReference>
<gene>
    <name evidence="12" type="ORF">SAMN04487991_2462</name>
</gene>
<evidence type="ECO:0000256" key="1">
    <source>
        <dbReference type="ARBA" id="ARBA00000085"/>
    </source>
</evidence>
<keyword evidence="10" id="KW-1133">Transmembrane helix</keyword>
<evidence type="ECO:0000256" key="7">
    <source>
        <dbReference type="ARBA" id="ARBA00022741"/>
    </source>
</evidence>
<dbReference type="NCBIfam" id="NF033792">
    <property type="entry name" value="ActS_PrrB_HisK"/>
    <property type="match status" value="1"/>
</dbReference>
<evidence type="ECO:0000256" key="8">
    <source>
        <dbReference type="ARBA" id="ARBA00022777"/>
    </source>
</evidence>
<dbReference type="AlphaFoldDB" id="A0A1I3SJJ8"/>
<evidence type="ECO:0000256" key="3">
    <source>
        <dbReference type="ARBA" id="ARBA00012438"/>
    </source>
</evidence>
<evidence type="ECO:0000256" key="6">
    <source>
        <dbReference type="ARBA" id="ARBA00022679"/>
    </source>
</evidence>
<dbReference type="EMBL" id="FORH01000004">
    <property type="protein sequence ID" value="SFJ57821.1"/>
    <property type="molecule type" value="Genomic_DNA"/>
</dbReference>
<keyword evidence="5" id="KW-0597">Phosphoprotein</keyword>
<dbReference type="STRING" id="588602.SAMN04487991_2462"/>
<accession>A0A1I3SJJ8</accession>
<evidence type="ECO:0000256" key="10">
    <source>
        <dbReference type="SAM" id="Phobius"/>
    </source>
</evidence>
<dbReference type="RefSeq" id="WP_090060986.1">
    <property type="nucleotide sequence ID" value="NZ_FORH01000004.1"/>
</dbReference>
<dbReference type="PANTHER" id="PTHR44936">
    <property type="entry name" value="SENSOR PROTEIN CREC"/>
    <property type="match status" value="1"/>
</dbReference>
<keyword evidence="13" id="KW-1185">Reference proteome</keyword>
<keyword evidence="7" id="KW-0547">Nucleotide-binding</keyword>
<dbReference type="OrthoDB" id="9785252at2"/>
<dbReference type="Pfam" id="PF02518">
    <property type="entry name" value="HATPase_c"/>
    <property type="match status" value="1"/>
</dbReference>
<feature type="transmembrane region" description="Helical" evidence="10">
    <location>
        <begin position="53"/>
        <end position="74"/>
    </location>
</feature>
<feature type="transmembrane region" description="Helical" evidence="10">
    <location>
        <begin position="164"/>
        <end position="185"/>
    </location>
</feature>
<dbReference type="InterPro" id="IPR004358">
    <property type="entry name" value="Sig_transdc_His_kin-like_C"/>
</dbReference>
<dbReference type="Proteomes" id="UP000199630">
    <property type="component" value="Unassembled WGS sequence"/>
</dbReference>
<feature type="transmembrane region" description="Helical" evidence="10">
    <location>
        <begin position="25"/>
        <end position="47"/>
    </location>
</feature>
<evidence type="ECO:0000259" key="11">
    <source>
        <dbReference type="PROSITE" id="PS50109"/>
    </source>
</evidence>
<comment type="subcellular location">
    <subcellularLocation>
        <location evidence="2">Cell membrane</location>
        <topology evidence="2">Multi-pass membrane protein</topology>
    </subcellularLocation>
</comment>
<keyword evidence="8 12" id="KW-0418">Kinase</keyword>
<dbReference type="EC" id="2.7.13.3" evidence="3"/>
<dbReference type="GO" id="GO:0000155">
    <property type="term" value="F:phosphorelay sensor kinase activity"/>
    <property type="evidence" value="ECO:0007669"/>
    <property type="project" value="InterPro"/>
</dbReference>
<organism evidence="12 13">
    <name type="scientific">Celeribacter neptunius</name>
    <dbReference type="NCBI Taxonomy" id="588602"/>
    <lineage>
        <taxon>Bacteria</taxon>
        <taxon>Pseudomonadati</taxon>
        <taxon>Pseudomonadota</taxon>
        <taxon>Alphaproteobacteria</taxon>
        <taxon>Rhodobacterales</taxon>
        <taxon>Roseobacteraceae</taxon>
        <taxon>Celeribacter</taxon>
    </lineage>
</organism>
<keyword evidence="6" id="KW-0808">Transferase</keyword>
<dbReference type="GO" id="GO:0005524">
    <property type="term" value="F:ATP binding"/>
    <property type="evidence" value="ECO:0007669"/>
    <property type="project" value="UniProtKB-KW"/>
</dbReference>
<feature type="domain" description="Histidine kinase" evidence="11">
    <location>
        <begin position="220"/>
        <end position="419"/>
    </location>
</feature>
<dbReference type="Pfam" id="PF00512">
    <property type="entry name" value="HisKA"/>
    <property type="match status" value="1"/>
</dbReference>
<dbReference type="GO" id="GO:0005886">
    <property type="term" value="C:plasma membrane"/>
    <property type="evidence" value="ECO:0007669"/>
    <property type="project" value="UniProtKB-SubCell"/>
</dbReference>
<dbReference type="InterPro" id="IPR047770">
    <property type="entry name" value="RegB"/>
</dbReference>